<keyword evidence="5" id="KW-0288">FMN</keyword>
<dbReference type="PANTHER" id="PTHR42747:SF3">
    <property type="entry name" value="NITRONATE MONOOXYGENASE-RELATED"/>
    <property type="match status" value="1"/>
</dbReference>
<keyword evidence="6" id="KW-0547">Nucleotide-binding</keyword>
<evidence type="ECO:0000256" key="6">
    <source>
        <dbReference type="ARBA" id="ARBA00022741"/>
    </source>
</evidence>
<comment type="cofactor">
    <cofactor evidence="1">
        <name>FMN</name>
        <dbReference type="ChEBI" id="CHEBI:58210"/>
    </cofactor>
</comment>
<evidence type="ECO:0000256" key="11">
    <source>
        <dbReference type="ARBA" id="ARBA00067136"/>
    </source>
</evidence>
<comment type="caution">
    <text evidence="12">The sequence shown here is derived from an EMBL/GenBank/DDBJ whole genome shotgun (WGS) entry which is preliminary data.</text>
</comment>
<protein>
    <recommendedName>
        <fullName evidence="11">Nitronate monooxygenase</fullName>
    </recommendedName>
    <alternativeName>
        <fullName evidence="9">Propionate 3-nitronate monooxygenase</fullName>
    </alternativeName>
</protein>
<dbReference type="Pfam" id="PF03060">
    <property type="entry name" value="NMO"/>
    <property type="match status" value="1"/>
</dbReference>
<dbReference type="SUPFAM" id="SSF51412">
    <property type="entry name" value="Inosine monophosphate dehydrogenase (IMPDH)"/>
    <property type="match status" value="1"/>
</dbReference>
<dbReference type="GO" id="GO:0018580">
    <property type="term" value="F:nitronate monooxygenase activity"/>
    <property type="evidence" value="ECO:0007669"/>
    <property type="project" value="InterPro"/>
</dbReference>
<evidence type="ECO:0000256" key="10">
    <source>
        <dbReference type="ARBA" id="ARBA00049401"/>
    </source>
</evidence>
<dbReference type="PANTHER" id="PTHR42747">
    <property type="entry name" value="NITRONATE MONOOXYGENASE-RELATED"/>
    <property type="match status" value="1"/>
</dbReference>
<dbReference type="InterPro" id="IPR013785">
    <property type="entry name" value="Aldolase_TIM"/>
</dbReference>
<evidence type="ECO:0000256" key="2">
    <source>
        <dbReference type="ARBA" id="ARBA00009881"/>
    </source>
</evidence>
<dbReference type="AlphaFoldDB" id="A0AAE3R1X9"/>
<reference evidence="12" key="1">
    <citation type="submission" date="2023-05" db="EMBL/GenBank/DDBJ databases">
        <authorList>
            <person name="Zhang X."/>
        </authorList>
    </citation>
    <scope>NUCLEOTIDE SEQUENCE</scope>
    <source>
        <strain evidence="12">BD1B2-1</strain>
    </source>
</reference>
<dbReference type="EMBL" id="JASJOU010000005">
    <property type="protein sequence ID" value="MDJ1502244.1"/>
    <property type="molecule type" value="Genomic_DNA"/>
</dbReference>
<proteinExistence type="inferred from homology"/>
<organism evidence="12 13">
    <name type="scientific">Xanthocytophaga agilis</name>
    <dbReference type="NCBI Taxonomy" id="3048010"/>
    <lineage>
        <taxon>Bacteria</taxon>
        <taxon>Pseudomonadati</taxon>
        <taxon>Bacteroidota</taxon>
        <taxon>Cytophagia</taxon>
        <taxon>Cytophagales</taxon>
        <taxon>Rhodocytophagaceae</taxon>
        <taxon>Xanthocytophaga</taxon>
    </lineage>
</organism>
<dbReference type="GO" id="GO:0009636">
    <property type="term" value="P:response to toxic substance"/>
    <property type="evidence" value="ECO:0007669"/>
    <property type="project" value="UniProtKB-KW"/>
</dbReference>
<comment type="catalytic activity">
    <reaction evidence="10">
        <text>3 propionate 3-nitronate + 3 O2 + H2O = 3 3-oxopropanoate + 2 nitrate + nitrite + H2O2 + 3 H(+)</text>
        <dbReference type="Rhea" id="RHEA:57332"/>
        <dbReference type="ChEBI" id="CHEBI:15377"/>
        <dbReference type="ChEBI" id="CHEBI:15378"/>
        <dbReference type="ChEBI" id="CHEBI:15379"/>
        <dbReference type="ChEBI" id="CHEBI:16240"/>
        <dbReference type="ChEBI" id="CHEBI:16301"/>
        <dbReference type="ChEBI" id="CHEBI:17632"/>
        <dbReference type="ChEBI" id="CHEBI:33190"/>
        <dbReference type="ChEBI" id="CHEBI:136067"/>
    </reaction>
</comment>
<evidence type="ECO:0000256" key="5">
    <source>
        <dbReference type="ARBA" id="ARBA00022643"/>
    </source>
</evidence>
<keyword evidence="8 12" id="KW-0503">Monooxygenase</keyword>
<dbReference type="FunFam" id="3.20.20.70:FF:000154">
    <property type="entry name" value="Probable nitronate monooxygenase"/>
    <property type="match status" value="1"/>
</dbReference>
<evidence type="ECO:0000313" key="13">
    <source>
        <dbReference type="Proteomes" id="UP001232063"/>
    </source>
</evidence>
<evidence type="ECO:0000256" key="3">
    <source>
        <dbReference type="ARBA" id="ARBA00022575"/>
    </source>
</evidence>
<dbReference type="Gene3D" id="3.20.20.70">
    <property type="entry name" value="Aldolase class I"/>
    <property type="match status" value="1"/>
</dbReference>
<evidence type="ECO:0000256" key="4">
    <source>
        <dbReference type="ARBA" id="ARBA00022630"/>
    </source>
</evidence>
<name>A0AAE3R1X9_9BACT</name>
<keyword evidence="13" id="KW-1185">Reference proteome</keyword>
<gene>
    <name evidence="12" type="ORF">QNI22_16375</name>
</gene>
<dbReference type="RefSeq" id="WP_314512187.1">
    <property type="nucleotide sequence ID" value="NZ_JASJOU010000005.1"/>
</dbReference>
<evidence type="ECO:0000256" key="8">
    <source>
        <dbReference type="ARBA" id="ARBA00023033"/>
    </source>
</evidence>
<keyword evidence="7 12" id="KW-0560">Oxidoreductase</keyword>
<dbReference type="InterPro" id="IPR004136">
    <property type="entry name" value="NMO"/>
</dbReference>
<dbReference type="Proteomes" id="UP001232063">
    <property type="component" value="Unassembled WGS sequence"/>
</dbReference>
<dbReference type="GO" id="GO:0000166">
    <property type="term" value="F:nucleotide binding"/>
    <property type="evidence" value="ECO:0007669"/>
    <property type="project" value="UniProtKB-KW"/>
</dbReference>
<accession>A0AAE3R1X9</accession>
<evidence type="ECO:0000256" key="9">
    <source>
        <dbReference type="ARBA" id="ARBA00031155"/>
    </source>
</evidence>
<dbReference type="CDD" id="cd04730">
    <property type="entry name" value="NPD_like"/>
    <property type="match status" value="1"/>
</dbReference>
<keyword evidence="3" id="KW-0216">Detoxification</keyword>
<evidence type="ECO:0000313" key="12">
    <source>
        <dbReference type="EMBL" id="MDJ1502244.1"/>
    </source>
</evidence>
<evidence type="ECO:0000256" key="7">
    <source>
        <dbReference type="ARBA" id="ARBA00023002"/>
    </source>
</evidence>
<keyword evidence="4" id="KW-0285">Flavoprotein</keyword>
<evidence type="ECO:0000256" key="1">
    <source>
        <dbReference type="ARBA" id="ARBA00001917"/>
    </source>
</evidence>
<sequence length="350" mass="37840">MTWNNSLTQLLYIDYPIVQAPMLGVSTPEMAAAASNAGALGSLAIGGLSPETAQQLIRKVKALTNKPFAVNLFAHPIPDQFSIDEFSQMNTFLEKLCKENGVPYTPLTIENVRFYSYKDQLDILLEENTGIISFTFGILTDEEIRLLKSKGTILIATVTSVKEARLVAATDIDIITIQGIEAGGHRGTFLEHDHLPMVGLLPLLSQVRDVTNKPLLAAGGIYNKAGIDAILALGAHGVQIGSLFLASTESAAIESYKDAIQQSVAEDSILTQSFSGRWARGLPNLYTQAVDSSGISIPPYPVQNSLTAAIRELARKTNNSQFLSLWAGQNASKAPRRTTSEIIRQLLEGN</sequence>
<comment type="similarity">
    <text evidence="2">Belongs to the nitronate monooxygenase family. NMO class I subfamily.</text>
</comment>